<feature type="transmembrane region" description="Helical" evidence="1">
    <location>
        <begin position="20"/>
        <end position="45"/>
    </location>
</feature>
<dbReference type="NCBIfam" id="NF011307">
    <property type="entry name" value="PRK14716.1-5"/>
    <property type="match status" value="1"/>
</dbReference>
<comment type="caution">
    <text evidence="2">The sequence shown here is derived from an EMBL/GenBank/DDBJ whole genome shotgun (WGS) entry which is preliminary data.</text>
</comment>
<dbReference type="EMBL" id="JBELQC010000001">
    <property type="protein sequence ID" value="MFL9840386.1"/>
    <property type="molecule type" value="Genomic_DNA"/>
</dbReference>
<sequence>MGLSDGIVIAIDGIARETMLFAAIGFLIGGIDDLLVDIAYGTAWVRARVRGDRVRLLDVAPVPIAVFVAAWDESAVIGAMLRAALGRYDYPDYRLYVGSYPNDPATIAAIAEVAACDPRVRLVITPAPGPTTKADCLNALWRALLRDEAAGEPFAAILLHDAEDLVDPQELRVFAAWLPDHEAVQLPVLPLPDRRSPLVAGHYLDEFAEAHGKSLVVRAALGAALPFAGVGCAIRHDMIKRIADARNGHPFDEGSLTEDYELGLTVTALGGRTAFVRMRDAQGALIAVRAYFPAQVGAAVRQKARWMTGIALAGWDRVGWQRGGSLGEHWMRMRDRRATLAIPVLAIAYVALIAWGVALAVHLAGGTPMPSPGDFTGPLLIANAVLLGWRVTLRAAFTGAAYGPVQAILSVPRLLVANWVALLAARRAIALYWPTLHGRAPRWEKTAHHFPDPAEHSAP</sequence>
<dbReference type="GO" id="GO:0016740">
    <property type="term" value="F:transferase activity"/>
    <property type="evidence" value="ECO:0007669"/>
    <property type="project" value="UniProtKB-KW"/>
</dbReference>
<keyword evidence="3" id="KW-1185">Reference proteome</keyword>
<keyword evidence="1" id="KW-1133">Transmembrane helix</keyword>
<organism evidence="2 3">
    <name type="scientific">Sphingomonas plantiphila</name>
    <dbReference type="NCBI Taxonomy" id="3163295"/>
    <lineage>
        <taxon>Bacteria</taxon>
        <taxon>Pseudomonadati</taxon>
        <taxon>Pseudomonadota</taxon>
        <taxon>Alphaproteobacteria</taxon>
        <taxon>Sphingomonadales</taxon>
        <taxon>Sphingomonadaceae</taxon>
        <taxon>Sphingomonas</taxon>
    </lineage>
</organism>
<evidence type="ECO:0000256" key="1">
    <source>
        <dbReference type="SAM" id="Phobius"/>
    </source>
</evidence>
<keyword evidence="1" id="KW-0812">Transmembrane</keyword>
<keyword evidence="1" id="KW-0472">Membrane</keyword>
<proteinExistence type="predicted"/>
<feature type="transmembrane region" description="Helical" evidence="1">
    <location>
        <begin position="375"/>
        <end position="393"/>
    </location>
</feature>
<keyword evidence="2" id="KW-0808">Transferase</keyword>
<protein>
    <submittedName>
        <fullName evidence="2">Glycosyl transferase family protein</fullName>
    </submittedName>
</protein>
<gene>
    <name evidence="2" type="ORF">ABS767_05370</name>
</gene>
<dbReference type="Proteomes" id="UP001629244">
    <property type="component" value="Unassembled WGS sequence"/>
</dbReference>
<dbReference type="Gene3D" id="3.90.550.10">
    <property type="entry name" value="Spore Coat Polysaccharide Biosynthesis Protein SpsA, Chain A"/>
    <property type="match status" value="1"/>
</dbReference>
<evidence type="ECO:0000313" key="3">
    <source>
        <dbReference type="Proteomes" id="UP001629244"/>
    </source>
</evidence>
<dbReference type="RefSeq" id="WP_408077325.1">
    <property type="nucleotide sequence ID" value="NZ_JBELQC010000001.1"/>
</dbReference>
<evidence type="ECO:0000313" key="2">
    <source>
        <dbReference type="EMBL" id="MFL9840386.1"/>
    </source>
</evidence>
<feature type="transmembrane region" description="Helical" evidence="1">
    <location>
        <begin position="340"/>
        <end position="363"/>
    </location>
</feature>
<dbReference type="InterPro" id="IPR029044">
    <property type="entry name" value="Nucleotide-diphossugar_trans"/>
</dbReference>
<reference evidence="2 3" key="1">
    <citation type="submission" date="2024-06" db="EMBL/GenBank/DDBJ databases">
        <authorList>
            <person name="Kaempfer P."/>
            <person name="Viver T."/>
        </authorList>
    </citation>
    <scope>NUCLEOTIDE SEQUENCE [LARGE SCALE GENOMIC DNA]</scope>
    <source>
        <strain evidence="2 3">ST-64</strain>
    </source>
</reference>
<accession>A0ABW8YJE7</accession>
<dbReference type="SUPFAM" id="SSF53448">
    <property type="entry name" value="Nucleotide-diphospho-sugar transferases"/>
    <property type="match status" value="1"/>
</dbReference>
<name>A0ABW8YJE7_9SPHN</name>
<dbReference type="Pfam" id="PF13641">
    <property type="entry name" value="Glyco_tranf_2_3"/>
    <property type="match status" value="1"/>
</dbReference>